<evidence type="ECO:0000256" key="6">
    <source>
        <dbReference type="ARBA" id="ARBA00049880"/>
    </source>
</evidence>
<evidence type="ECO:0000256" key="1">
    <source>
        <dbReference type="ARBA" id="ARBA00009342"/>
    </source>
</evidence>
<keyword evidence="5" id="KW-0012">Acyltransferase</keyword>
<dbReference type="SUPFAM" id="SSF55729">
    <property type="entry name" value="Acyl-CoA N-acyltransferases (Nat)"/>
    <property type="match status" value="1"/>
</dbReference>
<reference evidence="8" key="1">
    <citation type="journal article" date="2015" name="MBio">
        <title>Eco-Evolutionary Dynamics of Episomes among Ecologically Cohesive Bacterial Populations.</title>
        <authorList>
            <person name="Xue H."/>
            <person name="Cordero O.X."/>
            <person name="Camas F.M."/>
            <person name="Trimble W."/>
            <person name="Meyer F."/>
            <person name="Guglielmini J."/>
            <person name="Rocha E.P."/>
            <person name="Polz M.F."/>
        </authorList>
    </citation>
    <scope>NUCLEOTIDE SEQUENCE</scope>
    <source>
        <strain evidence="8">ZF_6</strain>
    </source>
</reference>
<keyword evidence="4 8" id="KW-0808">Transferase</keyword>
<evidence type="ECO:0000313" key="8">
    <source>
        <dbReference type="EMBL" id="AKN40290.1"/>
    </source>
</evidence>
<name>A0A0H3ZVI4_9VIBR</name>
<dbReference type="InterPro" id="IPR000182">
    <property type="entry name" value="GNAT_dom"/>
</dbReference>
<sequence>MRISALDKNVHDRNKFDCGEPALNNYLKQVSGQHDKKDLSRTFVLTSEQNESQIKGFYSLALCKVDLKELPPEIAKKYPTEVYCTLLGRLAVNKAHQRQGLGEMLVIDAITNAINSSDLVPKPMIIVEAKNKPAHALYVAIGFSPFPNNPNKLFMLQKEAEKMLREAGVL</sequence>
<evidence type="ECO:0000259" key="7">
    <source>
        <dbReference type="PROSITE" id="PS51186"/>
    </source>
</evidence>
<comment type="catalytic activity">
    <reaction evidence="6">
        <text>glycyl-tRNA(Gly) + acetyl-CoA = N-acetylglycyl-tRNA(Gly) + CoA + H(+)</text>
        <dbReference type="Rhea" id="RHEA:81867"/>
        <dbReference type="Rhea" id="RHEA-COMP:9683"/>
        <dbReference type="Rhea" id="RHEA-COMP:19766"/>
        <dbReference type="ChEBI" id="CHEBI:15378"/>
        <dbReference type="ChEBI" id="CHEBI:57287"/>
        <dbReference type="ChEBI" id="CHEBI:57288"/>
        <dbReference type="ChEBI" id="CHEBI:78522"/>
        <dbReference type="ChEBI" id="CHEBI:232036"/>
    </reaction>
</comment>
<protein>
    <submittedName>
        <fullName evidence="8">Acetyltransferase</fullName>
    </submittedName>
</protein>
<proteinExistence type="inferred from homology"/>
<dbReference type="PANTHER" id="PTHR36449:SF1">
    <property type="entry name" value="ACETYLTRANSFERASE"/>
    <property type="match status" value="1"/>
</dbReference>
<evidence type="ECO:0000256" key="5">
    <source>
        <dbReference type="ARBA" id="ARBA00023315"/>
    </source>
</evidence>
<evidence type="ECO:0000256" key="4">
    <source>
        <dbReference type="ARBA" id="ARBA00022679"/>
    </source>
</evidence>
<accession>A0A0H3ZVI4</accession>
<evidence type="ECO:0000256" key="3">
    <source>
        <dbReference type="ARBA" id="ARBA00022649"/>
    </source>
</evidence>
<dbReference type="InterPro" id="IPR013653">
    <property type="entry name" value="GCN5-like_dom"/>
</dbReference>
<dbReference type="AlphaFoldDB" id="A0A0H3ZVI4"/>
<dbReference type="EMBL" id="KP795688">
    <property type="protein sequence ID" value="AKN40290.1"/>
    <property type="molecule type" value="Genomic_DNA"/>
</dbReference>
<evidence type="ECO:0000256" key="2">
    <source>
        <dbReference type="ARBA" id="ARBA00022491"/>
    </source>
</evidence>
<keyword evidence="3" id="KW-1277">Toxin-antitoxin system</keyword>
<dbReference type="PROSITE" id="PS51186">
    <property type="entry name" value="GNAT"/>
    <property type="match status" value="1"/>
</dbReference>
<dbReference type="GO" id="GO:0016747">
    <property type="term" value="F:acyltransferase activity, transferring groups other than amino-acyl groups"/>
    <property type="evidence" value="ECO:0007669"/>
    <property type="project" value="InterPro"/>
</dbReference>
<dbReference type="Gene3D" id="3.40.630.30">
    <property type="match status" value="1"/>
</dbReference>
<organism evidence="8">
    <name type="scientific">Vibrio sp. ZF_6</name>
    <dbReference type="NCBI Taxonomy" id="1652839"/>
    <lineage>
        <taxon>Bacteria</taxon>
        <taxon>Pseudomonadati</taxon>
        <taxon>Pseudomonadota</taxon>
        <taxon>Gammaproteobacteria</taxon>
        <taxon>Vibrionales</taxon>
        <taxon>Vibrionaceae</taxon>
        <taxon>Vibrio</taxon>
    </lineage>
</organism>
<feature type="domain" description="N-acetyltransferase" evidence="7">
    <location>
        <begin position="1"/>
        <end position="161"/>
    </location>
</feature>
<comment type="similarity">
    <text evidence="1">Belongs to the acetyltransferase family. GNAT subfamily.</text>
</comment>
<dbReference type="Pfam" id="PF08445">
    <property type="entry name" value="FR47"/>
    <property type="match status" value="1"/>
</dbReference>
<dbReference type="PANTHER" id="PTHR36449">
    <property type="entry name" value="ACETYLTRANSFERASE-RELATED"/>
    <property type="match status" value="1"/>
</dbReference>
<dbReference type="InterPro" id="IPR016181">
    <property type="entry name" value="Acyl_CoA_acyltransferase"/>
</dbReference>
<keyword evidence="2" id="KW-0678">Repressor</keyword>